<dbReference type="EMBL" id="AWXZ01000039">
    <property type="protein sequence ID" value="ESR23277.1"/>
    <property type="molecule type" value="Genomic_DNA"/>
</dbReference>
<dbReference type="InterPro" id="IPR003772">
    <property type="entry name" value="YceD"/>
</dbReference>
<evidence type="ECO:0008006" key="4">
    <source>
        <dbReference type="Google" id="ProtNLM"/>
    </source>
</evidence>
<dbReference type="OrthoDB" id="8443793at2"/>
<feature type="region of interest" description="Disordered" evidence="1">
    <location>
        <begin position="156"/>
        <end position="181"/>
    </location>
</feature>
<keyword evidence="3" id="KW-1185">Reference proteome</keyword>
<evidence type="ECO:0000256" key="1">
    <source>
        <dbReference type="SAM" id="MobiDB-lite"/>
    </source>
</evidence>
<sequence>MPQDTLPFSHAVRRDEVPEGGLDLELVPSAAQRQALATFLSVPAVESLKASLHVTRHGKAGLRVRGHVAGEVVQTCVVTLEPVSEPIDEAIDTIYAPEGSPVLHVELTPEELASEESDLEPMVGGSIDVGGLVIEHVAIGLSPYPRKAGVEFEAVAEAGDEPKEPSPFSSLARLKDGETRE</sequence>
<proteinExistence type="predicted"/>
<comment type="caution">
    <text evidence="2">The sequence shown here is derived from an EMBL/GenBank/DDBJ whole genome shotgun (WGS) entry which is preliminary data.</text>
</comment>
<evidence type="ECO:0000313" key="2">
    <source>
        <dbReference type="EMBL" id="ESR23277.1"/>
    </source>
</evidence>
<name>V4QU25_9HYPH</name>
<reference evidence="2 3" key="1">
    <citation type="journal article" date="2014" name="Genome Announc.">
        <title>Draft Genome Sequence of Lutibaculum baratangense Strain AMV1T, Isolated from a Mud Volcano in Andamans, India.</title>
        <authorList>
            <person name="Singh A."/>
            <person name="Sreenivas A."/>
            <person name="Sathyanarayana Reddy G."/>
            <person name="Pinnaka A.K."/>
            <person name="Shivaji S."/>
        </authorList>
    </citation>
    <scope>NUCLEOTIDE SEQUENCE [LARGE SCALE GENOMIC DNA]</scope>
    <source>
        <strain evidence="2 3">AMV1</strain>
    </source>
</reference>
<dbReference type="Proteomes" id="UP000017819">
    <property type="component" value="Unassembled WGS sequence"/>
</dbReference>
<dbReference type="Pfam" id="PF02620">
    <property type="entry name" value="YceD"/>
    <property type="match status" value="1"/>
</dbReference>
<dbReference type="STRING" id="631454.N177_3345"/>
<gene>
    <name evidence="2" type="ORF">N177_3345</name>
</gene>
<dbReference type="RefSeq" id="WP_023433463.1">
    <property type="nucleotide sequence ID" value="NZ_AWXZ01000039.1"/>
</dbReference>
<protein>
    <recommendedName>
        <fullName evidence="4">DUF177 domain-containing protein</fullName>
    </recommendedName>
</protein>
<dbReference type="AlphaFoldDB" id="V4QU25"/>
<dbReference type="eggNOG" id="COG1399">
    <property type="taxonomic scope" value="Bacteria"/>
</dbReference>
<organism evidence="2 3">
    <name type="scientific">Lutibaculum baratangense AMV1</name>
    <dbReference type="NCBI Taxonomy" id="631454"/>
    <lineage>
        <taxon>Bacteria</taxon>
        <taxon>Pseudomonadati</taxon>
        <taxon>Pseudomonadota</taxon>
        <taxon>Alphaproteobacteria</taxon>
        <taxon>Hyphomicrobiales</taxon>
        <taxon>Tepidamorphaceae</taxon>
        <taxon>Lutibaculum</taxon>
    </lineage>
</organism>
<evidence type="ECO:0000313" key="3">
    <source>
        <dbReference type="Proteomes" id="UP000017819"/>
    </source>
</evidence>
<accession>V4QU25</accession>